<proteinExistence type="predicted"/>
<dbReference type="AlphaFoldDB" id="A0A922FBI4"/>
<organism evidence="2 3">
    <name type="scientific">Carya illinoinensis</name>
    <name type="common">Pecan</name>
    <dbReference type="NCBI Taxonomy" id="32201"/>
    <lineage>
        <taxon>Eukaryota</taxon>
        <taxon>Viridiplantae</taxon>
        <taxon>Streptophyta</taxon>
        <taxon>Embryophyta</taxon>
        <taxon>Tracheophyta</taxon>
        <taxon>Spermatophyta</taxon>
        <taxon>Magnoliopsida</taxon>
        <taxon>eudicotyledons</taxon>
        <taxon>Gunneridae</taxon>
        <taxon>Pentapetalae</taxon>
        <taxon>rosids</taxon>
        <taxon>fabids</taxon>
        <taxon>Fagales</taxon>
        <taxon>Juglandaceae</taxon>
        <taxon>Carya</taxon>
    </lineage>
</organism>
<protein>
    <submittedName>
        <fullName evidence="2">Uncharacterized protein</fullName>
    </submittedName>
</protein>
<sequence length="117" mass="13232">MDSHVPSHQTGSWTNEKHVRFLNTMEASFVRSMFESNDRNVLRLDRHLPDSSESTLDSKAQRREKQYGTSVGGESRMDSPRADKRPRTRVSSRPCNPSKDQVVPQLESKTGGDQDGT</sequence>
<reference evidence="2" key="1">
    <citation type="submission" date="2021-01" db="EMBL/GenBank/DDBJ databases">
        <authorList>
            <person name="Lovell J.T."/>
            <person name="Bentley N."/>
            <person name="Bhattarai G."/>
            <person name="Jenkins J.W."/>
            <person name="Sreedasyam A."/>
            <person name="Alarcon Y."/>
            <person name="Bock C."/>
            <person name="Boston L."/>
            <person name="Carlson J."/>
            <person name="Cervantes K."/>
            <person name="Clermont K."/>
            <person name="Krom N."/>
            <person name="Kubenka K."/>
            <person name="Mamidi S."/>
            <person name="Mattison C."/>
            <person name="Monteros M."/>
            <person name="Pisani C."/>
            <person name="Plott C."/>
            <person name="Rajasekar S."/>
            <person name="Rhein H.S."/>
            <person name="Rohla C."/>
            <person name="Song M."/>
            <person name="Hilaire R.S."/>
            <person name="Shu S."/>
            <person name="Wells L."/>
            <person name="Wang X."/>
            <person name="Webber J."/>
            <person name="Heerema R.J."/>
            <person name="Klein P."/>
            <person name="Conner P."/>
            <person name="Grauke L."/>
            <person name="Grimwood J."/>
            <person name="Schmutz J."/>
            <person name="Randall J.J."/>
        </authorList>
    </citation>
    <scope>NUCLEOTIDE SEQUENCE</scope>
    <source>
        <tissue evidence="2">Leaf</tissue>
    </source>
</reference>
<name>A0A922FBI4_CARIL</name>
<gene>
    <name evidence="2" type="ORF">I3842_04G066000</name>
</gene>
<feature type="region of interest" description="Disordered" evidence="1">
    <location>
        <begin position="40"/>
        <end position="117"/>
    </location>
</feature>
<comment type="caution">
    <text evidence="2">The sequence shown here is derived from an EMBL/GenBank/DDBJ whole genome shotgun (WGS) entry which is preliminary data.</text>
</comment>
<accession>A0A922FBI4</accession>
<evidence type="ECO:0000313" key="3">
    <source>
        <dbReference type="Proteomes" id="UP000811246"/>
    </source>
</evidence>
<evidence type="ECO:0000256" key="1">
    <source>
        <dbReference type="SAM" id="MobiDB-lite"/>
    </source>
</evidence>
<dbReference type="Proteomes" id="UP000811246">
    <property type="component" value="Chromosome 4"/>
</dbReference>
<dbReference type="EMBL" id="CM031828">
    <property type="protein sequence ID" value="KAG6716790.1"/>
    <property type="molecule type" value="Genomic_DNA"/>
</dbReference>
<evidence type="ECO:0000313" key="2">
    <source>
        <dbReference type="EMBL" id="KAG6716790.1"/>
    </source>
</evidence>
<feature type="compositionally biased region" description="Basic and acidic residues" evidence="1">
    <location>
        <begin position="40"/>
        <end position="50"/>
    </location>
</feature>
<feature type="compositionally biased region" description="Basic and acidic residues" evidence="1">
    <location>
        <begin position="75"/>
        <end position="85"/>
    </location>
</feature>